<dbReference type="KEGG" id="elut:CKA38_11350"/>
<evidence type="ECO:0000313" key="1">
    <source>
        <dbReference type="EMBL" id="AWI09764.1"/>
    </source>
</evidence>
<protein>
    <recommendedName>
        <fullName evidence="3">Phospholipase D-like domain-containing protein</fullName>
    </recommendedName>
</protein>
<evidence type="ECO:0000313" key="2">
    <source>
        <dbReference type="Proteomes" id="UP000244896"/>
    </source>
</evidence>
<sequence>MLSQNPQSLIAAFAYVTDSGAAQMHGLKDCFKSIQHCRWIFGIDYGRSHPTAIRKMAELAQNSEIRIYDGAHVVKSQSFTPRKSFHLKTVVAVDGLGKPSEQLVGSGNLSGLGLTSGIEAGCLINYERSQSAEGIAVVSILEQLWEESVPFDNIINEYENLWTKATAPVVVPRNKPEKITRKLFWVDVGYVTKNRGNHRPGNQFDLPRGSHIHLGLNEVSNPTKNSLLGELRMRTPDGVIIQRSLRFGNNAMEKLTLPTPEQHGYGAYDGKILTFERQNDTWALEAFEHDDFKDAYGKHIDWFNEMQSGRLFGTIAIRS</sequence>
<reference evidence="1 2" key="1">
    <citation type="journal article" date="2018" name="Syst. Appl. Microbiol.">
        <title>Ereboglobus luteus gen. nov. sp. nov. from cockroach guts, and new insights into the oxygen relationship of the genera Opitutus and Didymococcus (Verrucomicrobia: Opitutaceae).</title>
        <authorList>
            <person name="Tegtmeier D."/>
            <person name="Belitz A."/>
            <person name="Radek R."/>
            <person name="Heimerl T."/>
            <person name="Brune A."/>
        </authorList>
    </citation>
    <scope>NUCLEOTIDE SEQUENCE [LARGE SCALE GENOMIC DNA]</scope>
    <source>
        <strain evidence="1 2">Ho45</strain>
    </source>
</reference>
<dbReference type="Gene3D" id="3.30.870.10">
    <property type="entry name" value="Endonuclease Chain A"/>
    <property type="match status" value="1"/>
</dbReference>
<dbReference type="AlphaFoldDB" id="A0A2U8E5D0"/>
<dbReference type="EMBL" id="CP023004">
    <property type="protein sequence ID" value="AWI09764.1"/>
    <property type="molecule type" value="Genomic_DNA"/>
</dbReference>
<keyword evidence="2" id="KW-1185">Reference proteome</keyword>
<organism evidence="1 2">
    <name type="scientific">Ereboglobus luteus</name>
    <dbReference type="NCBI Taxonomy" id="1796921"/>
    <lineage>
        <taxon>Bacteria</taxon>
        <taxon>Pseudomonadati</taxon>
        <taxon>Verrucomicrobiota</taxon>
        <taxon>Opitutia</taxon>
        <taxon>Opitutales</taxon>
        <taxon>Opitutaceae</taxon>
        <taxon>Ereboglobus</taxon>
    </lineage>
</organism>
<dbReference type="Proteomes" id="UP000244896">
    <property type="component" value="Chromosome"/>
</dbReference>
<gene>
    <name evidence="1" type="ORF">CKA38_11350</name>
</gene>
<accession>A0A2U8E5D0</accession>
<name>A0A2U8E5D0_9BACT</name>
<proteinExistence type="predicted"/>
<evidence type="ECO:0008006" key="3">
    <source>
        <dbReference type="Google" id="ProtNLM"/>
    </source>
</evidence>